<dbReference type="Proteomes" id="UP000366872">
    <property type="component" value="Unassembled WGS sequence"/>
</dbReference>
<dbReference type="EMBL" id="CAAHFG010000004">
    <property type="protein sequence ID" value="VGO16787.1"/>
    <property type="molecule type" value="Genomic_DNA"/>
</dbReference>
<dbReference type="InterPro" id="IPR036515">
    <property type="entry name" value="Transposase_17_sf"/>
</dbReference>
<proteinExistence type="predicted"/>
<dbReference type="GO" id="GO:0004803">
    <property type="term" value="F:transposase activity"/>
    <property type="evidence" value="ECO:0007669"/>
    <property type="project" value="InterPro"/>
</dbReference>
<dbReference type="PANTHER" id="PTHR34322">
    <property type="entry name" value="TRANSPOSASE, Y1_TNP DOMAIN-CONTAINING"/>
    <property type="match status" value="1"/>
</dbReference>
<reference evidence="2 3" key="1">
    <citation type="submission" date="2019-04" db="EMBL/GenBank/DDBJ databases">
        <authorList>
            <person name="Van Vliet M D."/>
        </authorList>
    </citation>
    <scope>NUCLEOTIDE SEQUENCE [LARGE SCALE GENOMIC DNA]</scope>
    <source>
        <strain evidence="2 3">F1</strain>
    </source>
</reference>
<name>A0A6C2UAT6_PONDE</name>
<evidence type="ECO:0000313" key="3">
    <source>
        <dbReference type="Proteomes" id="UP000366872"/>
    </source>
</evidence>
<dbReference type="Pfam" id="PF01797">
    <property type="entry name" value="Y1_Tnp"/>
    <property type="match status" value="1"/>
</dbReference>
<dbReference type="InterPro" id="IPR002686">
    <property type="entry name" value="Transposase_17"/>
</dbReference>
<dbReference type="PANTHER" id="PTHR34322:SF2">
    <property type="entry name" value="TRANSPOSASE IS200-LIKE DOMAIN-CONTAINING PROTEIN"/>
    <property type="match status" value="1"/>
</dbReference>
<feature type="domain" description="Transposase IS200-like" evidence="1">
    <location>
        <begin position="22"/>
        <end position="192"/>
    </location>
</feature>
<evidence type="ECO:0000259" key="1">
    <source>
        <dbReference type="SMART" id="SM01321"/>
    </source>
</evidence>
<dbReference type="Gene3D" id="3.30.70.1290">
    <property type="entry name" value="Transposase IS200-like"/>
    <property type="match status" value="1"/>
</dbReference>
<keyword evidence="3" id="KW-1185">Reference proteome</keyword>
<protein>
    <recommendedName>
        <fullName evidence="1">Transposase IS200-like domain-containing protein</fullName>
    </recommendedName>
</protein>
<dbReference type="GO" id="GO:0006313">
    <property type="term" value="P:DNA transposition"/>
    <property type="evidence" value="ECO:0007669"/>
    <property type="project" value="InterPro"/>
</dbReference>
<evidence type="ECO:0000313" key="2">
    <source>
        <dbReference type="EMBL" id="VGO16787.1"/>
    </source>
</evidence>
<dbReference type="SUPFAM" id="SSF143422">
    <property type="entry name" value="Transposase IS200-like"/>
    <property type="match status" value="1"/>
</dbReference>
<accession>A0A6C2UAT6</accession>
<dbReference type="GO" id="GO:0003677">
    <property type="term" value="F:DNA binding"/>
    <property type="evidence" value="ECO:0007669"/>
    <property type="project" value="InterPro"/>
</dbReference>
<gene>
    <name evidence="2" type="ORF">PDESU_05379</name>
</gene>
<dbReference type="SMART" id="SM01321">
    <property type="entry name" value="Y1_Tnp"/>
    <property type="match status" value="1"/>
</dbReference>
<organism evidence="2 3">
    <name type="scientific">Pontiella desulfatans</name>
    <dbReference type="NCBI Taxonomy" id="2750659"/>
    <lineage>
        <taxon>Bacteria</taxon>
        <taxon>Pseudomonadati</taxon>
        <taxon>Kiritimatiellota</taxon>
        <taxon>Kiritimatiellia</taxon>
        <taxon>Kiritimatiellales</taxon>
        <taxon>Pontiellaceae</taxon>
        <taxon>Pontiella</taxon>
    </lineage>
</organism>
<dbReference type="AlphaFoldDB" id="A0A6C2UAT6"/>
<sequence length="345" mass="40034">MTCDNPSDIHLSMRKPRILGTAEGNYYHVMSRVVDRRYVFGEEEKEFFRLAMRKLEAFTGVRVLTYCIMSNHWHALLEVPTLKGVVNDELCERIRSFYPKQRASAILEEFEWATKLAEETGSDLRLDELRQRYLSRMCNLSVFVKELKERFSKWYNRRNHRRGTLWEERFKSVLVENSDNAISTMAAYIDLNPVRAGLVDDPRDYRYCGYSEAVGGGARARQGIVCIMEMLGQDASWRKVSAQYRMLLFCAGEARENRTGMSPERVEKTLAEGGELDRFDLLRCRIRYFSDGVALGSRLFVEEVFETNRTLFSERRKDGARKMRGGNWNGLYSMRSLSHAVAAPT</sequence>